<accession>A0A4S2LNC8</accession>
<protein>
    <submittedName>
        <fullName evidence="1">Uncharacterized protein</fullName>
    </submittedName>
</protein>
<proteinExistence type="predicted"/>
<gene>
    <name evidence="1" type="ORF">CRM22_005979</name>
</gene>
<evidence type="ECO:0000313" key="1">
    <source>
        <dbReference type="EMBL" id="TGZ65211.1"/>
    </source>
</evidence>
<comment type="caution">
    <text evidence="1">The sequence shown here is derived from an EMBL/GenBank/DDBJ whole genome shotgun (WGS) entry which is preliminary data.</text>
</comment>
<evidence type="ECO:0000313" key="2">
    <source>
        <dbReference type="Proteomes" id="UP000308267"/>
    </source>
</evidence>
<sequence>MLGIFFSEINSETCAKSSFANFGSVQLHTSVAVLIIDCFLSVAPYVDKLACMQPSVGYMQEYCCLAGFRIQATIVFDLSSNKEEANKLHAKIISKLTQLDSTYILMLKLIVYDPQEIGKTFTSVEAKSVVR</sequence>
<name>A0A4S2LNC8_OPIFE</name>
<organism evidence="1 2">
    <name type="scientific">Opisthorchis felineus</name>
    <dbReference type="NCBI Taxonomy" id="147828"/>
    <lineage>
        <taxon>Eukaryota</taxon>
        <taxon>Metazoa</taxon>
        <taxon>Spiralia</taxon>
        <taxon>Lophotrochozoa</taxon>
        <taxon>Platyhelminthes</taxon>
        <taxon>Trematoda</taxon>
        <taxon>Digenea</taxon>
        <taxon>Opisthorchiida</taxon>
        <taxon>Opisthorchiata</taxon>
        <taxon>Opisthorchiidae</taxon>
        <taxon>Opisthorchis</taxon>
    </lineage>
</organism>
<dbReference type="Proteomes" id="UP000308267">
    <property type="component" value="Unassembled WGS sequence"/>
</dbReference>
<keyword evidence="2" id="KW-1185">Reference proteome</keyword>
<reference evidence="1 2" key="1">
    <citation type="journal article" date="2019" name="BMC Genomics">
        <title>New insights from Opisthorchis felineus genome: update on genomics of the epidemiologically important liver flukes.</title>
        <authorList>
            <person name="Ershov N.I."/>
            <person name="Mordvinov V.A."/>
            <person name="Prokhortchouk E.B."/>
            <person name="Pakharukova M.Y."/>
            <person name="Gunbin K.V."/>
            <person name="Ustyantsev K."/>
            <person name="Genaev M.A."/>
            <person name="Blinov A.G."/>
            <person name="Mazur A."/>
            <person name="Boulygina E."/>
            <person name="Tsygankova S."/>
            <person name="Khrameeva E."/>
            <person name="Chekanov N."/>
            <person name="Fan G."/>
            <person name="Xiao A."/>
            <person name="Zhang H."/>
            <person name="Xu X."/>
            <person name="Yang H."/>
            <person name="Solovyev V."/>
            <person name="Lee S.M."/>
            <person name="Liu X."/>
            <person name="Afonnikov D.A."/>
            <person name="Skryabin K.G."/>
        </authorList>
    </citation>
    <scope>NUCLEOTIDE SEQUENCE [LARGE SCALE GENOMIC DNA]</scope>
    <source>
        <strain evidence="1">AK-0245</strain>
        <tissue evidence="1">Whole organism</tissue>
    </source>
</reference>
<dbReference type="AlphaFoldDB" id="A0A4S2LNC8"/>
<dbReference type="EMBL" id="SJOL01006494">
    <property type="protein sequence ID" value="TGZ65211.1"/>
    <property type="molecule type" value="Genomic_DNA"/>
</dbReference>